<dbReference type="AlphaFoldDB" id="A0AAE1LVW6"/>
<name>A0AAE1LVW6_9HYPO</name>
<evidence type="ECO:0000313" key="3">
    <source>
        <dbReference type="Proteomes" id="UP001273209"/>
    </source>
</evidence>
<feature type="compositionally biased region" description="Basic and acidic residues" evidence="1">
    <location>
        <begin position="61"/>
        <end position="75"/>
    </location>
</feature>
<dbReference type="EMBL" id="JAWRVG010000045">
    <property type="protein sequence ID" value="KAK4064938.1"/>
    <property type="molecule type" value="Genomic_DNA"/>
</dbReference>
<proteinExistence type="predicted"/>
<feature type="region of interest" description="Disordered" evidence="1">
    <location>
        <begin position="1"/>
        <end position="36"/>
    </location>
</feature>
<accession>A0AAE1LVW6</accession>
<gene>
    <name evidence="2" type="ORF">Triagg1_8754</name>
</gene>
<organism evidence="2 3">
    <name type="scientific">Trichoderma aggressivum f. europaeum</name>
    <dbReference type="NCBI Taxonomy" id="173218"/>
    <lineage>
        <taxon>Eukaryota</taxon>
        <taxon>Fungi</taxon>
        <taxon>Dikarya</taxon>
        <taxon>Ascomycota</taxon>
        <taxon>Pezizomycotina</taxon>
        <taxon>Sordariomycetes</taxon>
        <taxon>Hypocreomycetidae</taxon>
        <taxon>Hypocreales</taxon>
        <taxon>Hypocreaceae</taxon>
        <taxon>Trichoderma</taxon>
    </lineage>
</organism>
<evidence type="ECO:0000256" key="1">
    <source>
        <dbReference type="SAM" id="MobiDB-lite"/>
    </source>
</evidence>
<sequence length="310" mass="35435">MDTVALVQQEEKADCQNPKDESSTNSKLQPIVPVNDGGLVIGRSKAQVECDTETNPEALETMKEKADCQNPKDESSTNSKLQPIVQVKNGELVIVRPRAQVEYDMKANLETREKMKQKLFPWAKDAPNDLNKVAQSSLFYRYSREHENWSDEMRKEFHVVAPTMDYSMGEENIITDHPICTEASTGSATWIHAWFLQVLFGRAVCEGQSWIEDLKKEYPALQVALSSSDRRGVFFLKRIIDCKRRNDLECHNKKIQGQTQKIIENVKNHDDEEIRRLLENKPHMEADLAKAIQDVLSSHFPVKTVSYDGN</sequence>
<dbReference type="RefSeq" id="XP_062752226.1">
    <property type="nucleotide sequence ID" value="XM_062903635.1"/>
</dbReference>
<dbReference type="Proteomes" id="UP001273209">
    <property type="component" value="Unassembled WGS sequence"/>
</dbReference>
<dbReference type="GeneID" id="87923540"/>
<protein>
    <submittedName>
        <fullName evidence="2">Uncharacterized protein</fullName>
    </submittedName>
</protein>
<comment type="caution">
    <text evidence="2">The sequence shown here is derived from an EMBL/GenBank/DDBJ whole genome shotgun (WGS) entry which is preliminary data.</text>
</comment>
<feature type="compositionally biased region" description="Basic and acidic residues" evidence="1">
    <location>
        <begin position="9"/>
        <end position="22"/>
    </location>
</feature>
<keyword evidence="3" id="KW-1185">Reference proteome</keyword>
<reference evidence="2" key="1">
    <citation type="submission" date="2023-11" db="EMBL/GenBank/DDBJ databases">
        <title>The genome sequences of three competitors of mushroom-forming fungi.</title>
        <authorList>
            <person name="Beijen E."/>
            <person name="Ohm R.A."/>
        </authorList>
    </citation>
    <scope>NUCLEOTIDE SEQUENCE</scope>
    <source>
        <strain evidence="2">CBS 100526</strain>
    </source>
</reference>
<evidence type="ECO:0000313" key="2">
    <source>
        <dbReference type="EMBL" id="KAK4064938.1"/>
    </source>
</evidence>
<feature type="region of interest" description="Disordered" evidence="1">
    <location>
        <begin position="61"/>
        <end position="80"/>
    </location>
</feature>